<accession>A0A1F4SGZ0</accession>
<reference evidence="1 2" key="1">
    <citation type="journal article" date="2016" name="Nat. Commun.">
        <title>Thousands of microbial genomes shed light on interconnected biogeochemical processes in an aquifer system.</title>
        <authorList>
            <person name="Anantharaman K."/>
            <person name="Brown C.T."/>
            <person name="Hug L.A."/>
            <person name="Sharon I."/>
            <person name="Castelle C.J."/>
            <person name="Probst A.J."/>
            <person name="Thomas B.C."/>
            <person name="Singh A."/>
            <person name="Wilkins M.J."/>
            <person name="Karaoz U."/>
            <person name="Brodie E.L."/>
            <person name="Williams K.H."/>
            <person name="Hubbard S.S."/>
            <person name="Banfield J.F."/>
        </authorList>
    </citation>
    <scope>NUCLEOTIDE SEQUENCE [LARGE SCALE GENOMIC DNA]</scope>
</reference>
<evidence type="ECO:0000313" key="1">
    <source>
        <dbReference type="EMBL" id="OGC19716.1"/>
    </source>
</evidence>
<protein>
    <submittedName>
        <fullName evidence="1">Uncharacterized protein</fullName>
    </submittedName>
</protein>
<organism evidence="1 2">
    <name type="scientific">candidate division WOR-1 bacterium RIFOXYB2_FULL_37_13</name>
    <dbReference type="NCBI Taxonomy" id="1802579"/>
    <lineage>
        <taxon>Bacteria</taxon>
        <taxon>Bacillati</taxon>
        <taxon>Saganbacteria</taxon>
    </lineage>
</organism>
<dbReference type="AlphaFoldDB" id="A0A1F4SGZ0"/>
<proteinExistence type="predicted"/>
<dbReference type="Proteomes" id="UP000178417">
    <property type="component" value="Unassembled WGS sequence"/>
</dbReference>
<dbReference type="EMBL" id="MEUB01000060">
    <property type="protein sequence ID" value="OGC19716.1"/>
    <property type="molecule type" value="Genomic_DNA"/>
</dbReference>
<gene>
    <name evidence="1" type="ORF">A2310_08880</name>
</gene>
<dbReference type="STRING" id="1802579.A2310_08880"/>
<sequence length="268" mass="30555">MIYSHGNQIKVDGLAQAIRRSNGHSTVKPTLRLTLHQDEILRSIIGANSLVPLGMEERVGGRASEFIFRPEEKRLLPIFPVMVKIPRPRISRNSLEFTKRNLGGVVAPFVILEDVSVNGTRHPFVIVQQYQAVHLNGTLPSRYPNITDRNKVRGLILRMIERGILYYDALIAKHFGIDISTGDCYLLGGMHHFAFATRDEAFETVTDKLSEGIVRPRNSRTNRFFTQNWGGWPLFDRIGLPSDEELFELWGTRRGECQPVPDIMLYMK</sequence>
<comment type="caution">
    <text evidence="1">The sequence shown here is derived from an EMBL/GenBank/DDBJ whole genome shotgun (WGS) entry which is preliminary data.</text>
</comment>
<evidence type="ECO:0000313" key="2">
    <source>
        <dbReference type="Proteomes" id="UP000178417"/>
    </source>
</evidence>
<name>A0A1F4SGZ0_UNCSA</name>